<accession>M2NJI2</accession>
<dbReference type="GeneID" id="19109758"/>
<dbReference type="KEGG" id="bcom:BAUCODRAFT_21330"/>
<evidence type="ECO:0000313" key="2">
    <source>
        <dbReference type="Proteomes" id="UP000011761"/>
    </source>
</evidence>
<dbReference type="AlphaFoldDB" id="M2NJI2"/>
<reference evidence="1 2" key="1">
    <citation type="journal article" date="2012" name="PLoS Pathog.">
        <title>Diverse lifestyles and strategies of plant pathogenesis encoded in the genomes of eighteen Dothideomycetes fungi.</title>
        <authorList>
            <person name="Ohm R.A."/>
            <person name="Feau N."/>
            <person name="Henrissat B."/>
            <person name="Schoch C.L."/>
            <person name="Horwitz B.A."/>
            <person name="Barry K.W."/>
            <person name="Condon B.J."/>
            <person name="Copeland A.C."/>
            <person name="Dhillon B."/>
            <person name="Glaser F."/>
            <person name="Hesse C.N."/>
            <person name="Kosti I."/>
            <person name="LaButti K."/>
            <person name="Lindquist E.A."/>
            <person name="Lucas S."/>
            <person name="Salamov A.A."/>
            <person name="Bradshaw R.E."/>
            <person name="Ciuffetti L."/>
            <person name="Hamelin R.C."/>
            <person name="Kema G.H.J."/>
            <person name="Lawrence C."/>
            <person name="Scott J.A."/>
            <person name="Spatafora J.W."/>
            <person name="Turgeon B.G."/>
            <person name="de Wit P.J.G.M."/>
            <person name="Zhong S."/>
            <person name="Goodwin S.B."/>
            <person name="Grigoriev I.V."/>
        </authorList>
    </citation>
    <scope>NUCLEOTIDE SEQUENCE [LARGE SCALE GENOMIC DNA]</scope>
    <source>
        <strain evidence="1 2">UAMH 10762</strain>
    </source>
</reference>
<name>M2NJI2_BAUPA</name>
<sequence>MHVPTADLVPTLPVVRGSSSLIVVKPDLLRLRPATRGLDAATDATTEQHAVMSWILLHGRPPTFAGKVRLQREIQYPPYSCMLLRGHTLFAEYDDRKTRADIYTDLPILSHRPMQRLALDFEKESSVSVSSTYRRPYGNQEMSTCMHQDQRMPAVMPPHTVLEHDHISGTAAPVEFVPRDDGYYSVLPCRESFRRGNVFGRRGIRCPYMVAHCMRPVTLTSRSVPTAIPASLANHSTMHTTACHGSSKTCWTSTDWKRDVYPRIGKVVSA</sequence>
<dbReference type="RefSeq" id="XP_007672857.1">
    <property type="nucleotide sequence ID" value="XM_007674667.1"/>
</dbReference>
<dbReference type="Proteomes" id="UP000011761">
    <property type="component" value="Unassembled WGS sequence"/>
</dbReference>
<dbReference type="HOGENOM" id="CLU_1030514_0_0_1"/>
<proteinExistence type="predicted"/>
<keyword evidence="2" id="KW-1185">Reference proteome</keyword>
<organism evidence="1 2">
    <name type="scientific">Baudoinia panamericana (strain UAMH 10762)</name>
    <name type="common">Angels' share fungus</name>
    <name type="synonym">Baudoinia compniacensis (strain UAMH 10762)</name>
    <dbReference type="NCBI Taxonomy" id="717646"/>
    <lineage>
        <taxon>Eukaryota</taxon>
        <taxon>Fungi</taxon>
        <taxon>Dikarya</taxon>
        <taxon>Ascomycota</taxon>
        <taxon>Pezizomycotina</taxon>
        <taxon>Dothideomycetes</taxon>
        <taxon>Dothideomycetidae</taxon>
        <taxon>Mycosphaerellales</taxon>
        <taxon>Teratosphaeriaceae</taxon>
        <taxon>Baudoinia</taxon>
    </lineage>
</organism>
<dbReference type="EMBL" id="KB445551">
    <property type="protein sequence ID" value="EMC99549.1"/>
    <property type="molecule type" value="Genomic_DNA"/>
</dbReference>
<protein>
    <submittedName>
        <fullName evidence="1">Uncharacterized protein</fullName>
    </submittedName>
</protein>
<evidence type="ECO:0000313" key="1">
    <source>
        <dbReference type="EMBL" id="EMC99549.1"/>
    </source>
</evidence>
<gene>
    <name evidence="1" type="ORF">BAUCODRAFT_21330</name>
</gene>